<gene>
    <name evidence="7" type="ORF">Q5M86_10930</name>
</gene>
<evidence type="ECO:0000256" key="2">
    <source>
        <dbReference type="ARBA" id="ARBA00023002"/>
    </source>
</evidence>
<dbReference type="InterPro" id="IPR006140">
    <property type="entry name" value="D-isomer_DH_NAD-bd"/>
</dbReference>
<dbReference type="Pfam" id="PF00389">
    <property type="entry name" value="2-Hacid_dh"/>
    <property type="match status" value="1"/>
</dbReference>
<comment type="similarity">
    <text evidence="1 4">Belongs to the D-isomer specific 2-hydroxyacid dehydrogenase family.</text>
</comment>
<keyword evidence="8" id="KW-1185">Reference proteome</keyword>
<proteinExistence type="inferred from homology"/>
<dbReference type="RefSeq" id="WP_304392438.1">
    <property type="nucleotide sequence ID" value="NZ_JAUPBM010000171.1"/>
</dbReference>
<feature type="domain" description="D-isomer specific 2-hydroxyacid dehydrogenase NAD-binding" evidence="6">
    <location>
        <begin position="99"/>
        <end position="283"/>
    </location>
</feature>
<dbReference type="InterPro" id="IPR006139">
    <property type="entry name" value="D-isomer_2_OHA_DH_cat_dom"/>
</dbReference>
<keyword evidence="2 4" id="KW-0560">Oxidoreductase</keyword>
<name>A0ABT8YZG8_9SPIR</name>
<protein>
    <submittedName>
        <fullName evidence="7">NAD(P)-dependent oxidoreductase</fullName>
    </submittedName>
</protein>
<dbReference type="SUPFAM" id="SSF51735">
    <property type="entry name" value="NAD(P)-binding Rossmann-fold domains"/>
    <property type="match status" value="1"/>
</dbReference>
<dbReference type="PANTHER" id="PTHR43026:SF1">
    <property type="entry name" value="2-HYDROXYACID DEHYDROGENASE HOMOLOG 1-RELATED"/>
    <property type="match status" value="1"/>
</dbReference>
<dbReference type="InterPro" id="IPR029753">
    <property type="entry name" value="D-isomer_DH_CS"/>
</dbReference>
<evidence type="ECO:0000259" key="5">
    <source>
        <dbReference type="Pfam" id="PF00389"/>
    </source>
</evidence>
<dbReference type="InterPro" id="IPR058205">
    <property type="entry name" value="D-LDH-like"/>
</dbReference>
<reference evidence="7" key="1">
    <citation type="submission" date="2023-07" db="EMBL/GenBank/DDBJ databases">
        <title>Mucosal microbiota of week-old chicken and adult hens.</title>
        <authorList>
            <person name="Volf J."/>
            <person name="Karasova D."/>
            <person name="Crhanova M."/>
            <person name="Faldynova M."/>
            <person name="Prikrylova H."/>
            <person name="Zeman M."/>
            <person name="Babak V."/>
            <person name="Rajova J."/>
            <person name="Rychlik I."/>
        </authorList>
    </citation>
    <scope>NUCLEOTIDE SEQUENCE</scope>
    <source>
        <strain evidence="7">ET902</strain>
    </source>
</reference>
<evidence type="ECO:0000313" key="7">
    <source>
        <dbReference type="EMBL" id="MDO7021283.1"/>
    </source>
</evidence>
<comment type="caution">
    <text evidence="7">The sequence shown here is derived from an EMBL/GenBank/DDBJ whole genome shotgun (WGS) entry which is preliminary data.</text>
</comment>
<accession>A0ABT8YZG8</accession>
<dbReference type="PROSITE" id="PS00065">
    <property type="entry name" value="D_2_HYDROXYACID_DH_1"/>
    <property type="match status" value="1"/>
</dbReference>
<evidence type="ECO:0000256" key="1">
    <source>
        <dbReference type="ARBA" id="ARBA00005854"/>
    </source>
</evidence>
<evidence type="ECO:0000313" key="8">
    <source>
        <dbReference type="Proteomes" id="UP001175147"/>
    </source>
</evidence>
<dbReference type="EMBL" id="JAUPBM010000171">
    <property type="protein sequence ID" value="MDO7021283.1"/>
    <property type="molecule type" value="Genomic_DNA"/>
</dbReference>
<feature type="non-terminal residue" evidence="7">
    <location>
        <position position="1"/>
    </location>
</feature>
<sequence>FFQLMEKKYNTKFTFYKHYLNIDTVKETQGFDSIVINARDEINNKVLDRLKEFGIKYMSTRSAGYDNIDIDYANKIGIKIANVPSYSPNSVSEFTILSLLALIKNYNNLIINGYNRNFIRNGLVAKELRNLNIGVIGTGRIGTLTIKHLKGFCPKNIFVYSRTEKDEIKNYAEYVSLDELYKESDVIIYHIPLSKETKDMVCKDSINKMKKGVYIINVSRGGIVNNEDLLDGLKSGHIGGAALDVYTNEIEYANKDIKDIVLKDSIIEELFKMNNVIITPHYAFYTDEALLNMVTISIDNIFEFMNTGKCINKIIKS</sequence>
<dbReference type="SUPFAM" id="SSF52283">
    <property type="entry name" value="Formate/glycerate dehydrogenase catalytic domain-like"/>
    <property type="match status" value="1"/>
</dbReference>
<dbReference type="Pfam" id="PF02826">
    <property type="entry name" value="2-Hacid_dh_C"/>
    <property type="match status" value="1"/>
</dbReference>
<evidence type="ECO:0000256" key="3">
    <source>
        <dbReference type="ARBA" id="ARBA00023027"/>
    </source>
</evidence>
<feature type="domain" description="D-isomer specific 2-hydroxyacid dehydrogenase catalytic" evidence="5">
    <location>
        <begin position="7"/>
        <end position="314"/>
    </location>
</feature>
<evidence type="ECO:0000259" key="6">
    <source>
        <dbReference type="Pfam" id="PF02826"/>
    </source>
</evidence>
<dbReference type="PANTHER" id="PTHR43026">
    <property type="entry name" value="2-HYDROXYACID DEHYDROGENASE HOMOLOG 1-RELATED"/>
    <property type="match status" value="1"/>
</dbReference>
<dbReference type="PROSITE" id="PS00671">
    <property type="entry name" value="D_2_HYDROXYACID_DH_3"/>
    <property type="match status" value="1"/>
</dbReference>
<keyword evidence="3" id="KW-0520">NAD</keyword>
<dbReference type="InterPro" id="IPR036291">
    <property type="entry name" value="NAD(P)-bd_dom_sf"/>
</dbReference>
<dbReference type="InterPro" id="IPR029752">
    <property type="entry name" value="D-isomer_DH_CS1"/>
</dbReference>
<organism evidence="7 8">
    <name type="scientific">Brachyspira innocens</name>
    <dbReference type="NCBI Taxonomy" id="13264"/>
    <lineage>
        <taxon>Bacteria</taxon>
        <taxon>Pseudomonadati</taxon>
        <taxon>Spirochaetota</taxon>
        <taxon>Spirochaetia</taxon>
        <taxon>Brachyspirales</taxon>
        <taxon>Brachyspiraceae</taxon>
        <taxon>Brachyspira</taxon>
    </lineage>
</organism>
<dbReference type="Proteomes" id="UP001175147">
    <property type="component" value="Unassembled WGS sequence"/>
</dbReference>
<evidence type="ECO:0000256" key="4">
    <source>
        <dbReference type="RuleBase" id="RU003719"/>
    </source>
</evidence>
<dbReference type="Gene3D" id="3.40.50.720">
    <property type="entry name" value="NAD(P)-binding Rossmann-like Domain"/>
    <property type="match status" value="2"/>
</dbReference>